<sequence length="266" mass="30285">MTSTDRPPGPLDLLATVSALSIRRSAALQAKTDASKAARIAQLSAAITCRDKAHKPIAEAAAKNYFQVEARKAESQYRINARLKHSQSRQGQCKEELELEIDSIVSEAQGLGLLQMKGETGEEYKQRIKGVEKKVDAVAKVLYFRMLREKLRYVDGYPVNTIAVHPHFKPRVTPEWSGRDKCLHCRAKRMRCSWTMWTGYSWDAKIECSRCRLHGDPCMVKASGHPDVEPFWGFADPERRQRTKSAGDDKQEDSVDEKELIYMRTW</sequence>
<dbReference type="GO" id="GO:0000981">
    <property type="term" value="F:DNA-binding transcription factor activity, RNA polymerase II-specific"/>
    <property type="evidence" value="ECO:0007669"/>
    <property type="project" value="InterPro"/>
</dbReference>
<reference evidence="1" key="1">
    <citation type="submission" date="2020-03" db="EMBL/GenBank/DDBJ databases">
        <title>Draft Genome Sequence of Cylindrodendrum hubeiense.</title>
        <authorList>
            <person name="Buettner E."/>
            <person name="Kellner H."/>
        </authorList>
    </citation>
    <scope>NUCLEOTIDE SEQUENCE</scope>
    <source>
        <strain evidence="1">IHI 201604</strain>
    </source>
</reference>
<protein>
    <submittedName>
        <fullName evidence="1">Uncharacterized protein</fullName>
    </submittedName>
</protein>
<dbReference type="InterPro" id="IPR036864">
    <property type="entry name" value="Zn2-C6_fun-type_DNA-bd_sf"/>
</dbReference>
<keyword evidence="2" id="KW-1185">Reference proteome</keyword>
<name>A0A9P5H7V9_9HYPO</name>
<accession>A0A9P5H7V9</accession>
<organism evidence="1 2">
    <name type="scientific">Cylindrodendrum hubeiense</name>
    <dbReference type="NCBI Taxonomy" id="595255"/>
    <lineage>
        <taxon>Eukaryota</taxon>
        <taxon>Fungi</taxon>
        <taxon>Dikarya</taxon>
        <taxon>Ascomycota</taxon>
        <taxon>Pezizomycotina</taxon>
        <taxon>Sordariomycetes</taxon>
        <taxon>Hypocreomycetidae</taxon>
        <taxon>Hypocreales</taxon>
        <taxon>Nectriaceae</taxon>
        <taxon>Cylindrodendrum</taxon>
    </lineage>
</organism>
<proteinExistence type="predicted"/>
<dbReference type="EMBL" id="JAANBB010000313">
    <property type="protein sequence ID" value="KAF7544278.1"/>
    <property type="molecule type" value="Genomic_DNA"/>
</dbReference>
<dbReference type="GO" id="GO:0008270">
    <property type="term" value="F:zinc ion binding"/>
    <property type="evidence" value="ECO:0007669"/>
    <property type="project" value="InterPro"/>
</dbReference>
<dbReference type="OrthoDB" id="5093197at2759"/>
<dbReference type="AlphaFoldDB" id="A0A9P5H7V9"/>
<evidence type="ECO:0000313" key="1">
    <source>
        <dbReference type="EMBL" id="KAF7544278.1"/>
    </source>
</evidence>
<dbReference type="Proteomes" id="UP000722485">
    <property type="component" value="Unassembled WGS sequence"/>
</dbReference>
<dbReference type="SUPFAM" id="SSF57701">
    <property type="entry name" value="Zn2/Cys6 DNA-binding domain"/>
    <property type="match status" value="1"/>
</dbReference>
<comment type="caution">
    <text evidence="1">The sequence shown here is derived from an EMBL/GenBank/DDBJ whole genome shotgun (WGS) entry which is preliminary data.</text>
</comment>
<gene>
    <name evidence="1" type="ORF">G7Z17_g10077</name>
</gene>
<evidence type="ECO:0000313" key="2">
    <source>
        <dbReference type="Proteomes" id="UP000722485"/>
    </source>
</evidence>